<dbReference type="RefSeq" id="XP_005763380.1">
    <property type="nucleotide sequence ID" value="XM_005763323.1"/>
</dbReference>
<dbReference type="HOGENOM" id="CLU_075663_0_0_1"/>
<feature type="domain" description="STEEP1" evidence="2">
    <location>
        <begin position="17"/>
        <end position="121"/>
    </location>
</feature>
<evidence type="ECO:0000256" key="1">
    <source>
        <dbReference type="ARBA" id="ARBA00010364"/>
    </source>
</evidence>
<dbReference type="Gene3D" id="3.30.1200.10">
    <property type="entry name" value="YggU-like"/>
    <property type="match status" value="1"/>
</dbReference>
<dbReference type="Proteomes" id="UP000013827">
    <property type="component" value="Unassembled WGS sequence"/>
</dbReference>
<name>A0A0D3II66_EMIH1</name>
<organism evidence="3 4">
    <name type="scientific">Emiliania huxleyi (strain CCMP1516)</name>
    <dbReference type="NCBI Taxonomy" id="280463"/>
    <lineage>
        <taxon>Eukaryota</taxon>
        <taxon>Haptista</taxon>
        <taxon>Haptophyta</taxon>
        <taxon>Prymnesiophyceae</taxon>
        <taxon>Isochrysidales</taxon>
        <taxon>Noelaerhabdaceae</taxon>
        <taxon>Emiliania</taxon>
    </lineage>
</organism>
<evidence type="ECO:0000313" key="4">
    <source>
        <dbReference type="Proteomes" id="UP000013827"/>
    </source>
</evidence>
<dbReference type="STRING" id="2903.R1DJE6"/>
<evidence type="ECO:0000259" key="2">
    <source>
        <dbReference type="Pfam" id="PF25809"/>
    </source>
</evidence>
<dbReference type="InterPro" id="IPR053323">
    <property type="entry name" value="UPF0235"/>
</dbReference>
<dbReference type="PANTHER" id="PTHR47525:SF1">
    <property type="entry name" value="OS07G0295200 PROTEIN"/>
    <property type="match status" value="1"/>
</dbReference>
<protein>
    <recommendedName>
        <fullName evidence="2">STEEP1 domain-containing protein</fullName>
    </recommendedName>
</protein>
<reference evidence="4" key="1">
    <citation type="journal article" date="2013" name="Nature">
        <title>Pan genome of the phytoplankton Emiliania underpins its global distribution.</title>
        <authorList>
            <person name="Read B.A."/>
            <person name="Kegel J."/>
            <person name="Klute M.J."/>
            <person name="Kuo A."/>
            <person name="Lefebvre S.C."/>
            <person name="Maumus F."/>
            <person name="Mayer C."/>
            <person name="Miller J."/>
            <person name="Monier A."/>
            <person name="Salamov A."/>
            <person name="Young J."/>
            <person name="Aguilar M."/>
            <person name="Claverie J.M."/>
            <person name="Frickenhaus S."/>
            <person name="Gonzalez K."/>
            <person name="Herman E.K."/>
            <person name="Lin Y.C."/>
            <person name="Napier J."/>
            <person name="Ogata H."/>
            <person name="Sarno A.F."/>
            <person name="Shmutz J."/>
            <person name="Schroeder D."/>
            <person name="de Vargas C."/>
            <person name="Verret F."/>
            <person name="von Dassow P."/>
            <person name="Valentin K."/>
            <person name="Van de Peer Y."/>
            <person name="Wheeler G."/>
            <person name="Dacks J.B."/>
            <person name="Delwiche C.F."/>
            <person name="Dyhrman S.T."/>
            <person name="Glockner G."/>
            <person name="John U."/>
            <person name="Richards T."/>
            <person name="Worden A.Z."/>
            <person name="Zhang X."/>
            <person name="Grigoriev I.V."/>
            <person name="Allen A.E."/>
            <person name="Bidle K."/>
            <person name="Borodovsky M."/>
            <person name="Bowler C."/>
            <person name="Brownlee C."/>
            <person name="Cock J.M."/>
            <person name="Elias M."/>
            <person name="Gladyshev V.N."/>
            <person name="Groth M."/>
            <person name="Guda C."/>
            <person name="Hadaegh A."/>
            <person name="Iglesias-Rodriguez M.D."/>
            <person name="Jenkins J."/>
            <person name="Jones B.M."/>
            <person name="Lawson T."/>
            <person name="Leese F."/>
            <person name="Lindquist E."/>
            <person name="Lobanov A."/>
            <person name="Lomsadze A."/>
            <person name="Malik S.B."/>
            <person name="Marsh M.E."/>
            <person name="Mackinder L."/>
            <person name="Mock T."/>
            <person name="Mueller-Roeber B."/>
            <person name="Pagarete A."/>
            <person name="Parker M."/>
            <person name="Probert I."/>
            <person name="Quesneville H."/>
            <person name="Raines C."/>
            <person name="Rensing S.A."/>
            <person name="Riano-Pachon D.M."/>
            <person name="Richier S."/>
            <person name="Rokitta S."/>
            <person name="Shiraiwa Y."/>
            <person name="Soanes D.M."/>
            <person name="van der Giezen M."/>
            <person name="Wahlund T.M."/>
            <person name="Williams B."/>
            <person name="Wilson W."/>
            <person name="Wolfe G."/>
            <person name="Wurch L.L."/>
        </authorList>
    </citation>
    <scope>NUCLEOTIDE SEQUENCE</scope>
</reference>
<dbReference type="SUPFAM" id="SSF69786">
    <property type="entry name" value="YggU-like"/>
    <property type="match status" value="1"/>
</dbReference>
<dbReference type="PANTHER" id="PTHR47525">
    <property type="entry name" value="OS07G0295200 PROTEIN"/>
    <property type="match status" value="1"/>
</dbReference>
<accession>A0A0D3II66</accession>
<dbReference type="InterPro" id="IPR036591">
    <property type="entry name" value="YggU-like_sf"/>
</dbReference>
<keyword evidence="4" id="KW-1185">Reference proteome</keyword>
<dbReference type="KEGG" id="ehx:EMIHUDRAFT_56659"/>
<proteinExistence type="inferred from homology"/>
<reference evidence="3" key="2">
    <citation type="submission" date="2024-10" db="UniProtKB">
        <authorList>
            <consortium name="EnsemblProtists"/>
        </authorList>
    </citation>
    <scope>IDENTIFICATION</scope>
</reference>
<dbReference type="Pfam" id="PF25809">
    <property type="entry name" value="STEEP1"/>
    <property type="match status" value="1"/>
</dbReference>
<dbReference type="SMART" id="SM01152">
    <property type="entry name" value="DUF167"/>
    <property type="match status" value="1"/>
</dbReference>
<evidence type="ECO:0000313" key="3">
    <source>
        <dbReference type="EnsemblProtists" id="EOD10951"/>
    </source>
</evidence>
<dbReference type="eggNOG" id="KOG3276">
    <property type="taxonomic scope" value="Eukaryota"/>
</dbReference>
<dbReference type="Pfam" id="PF02594">
    <property type="entry name" value="DUF167"/>
    <property type="match status" value="1"/>
</dbReference>
<dbReference type="EnsemblProtists" id="EOD10951">
    <property type="protein sequence ID" value="EOD10951"/>
    <property type="gene ID" value="EMIHUDRAFT_56659"/>
</dbReference>
<dbReference type="InterPro" id="IPR057965">
    <property type="entry name" value="STEEP1_dom"/>
</dbReference>
<dbReference type="GeneID" id="17257121"/>
<comment type="similarity">
    <text evidence="1">Belongs to the UPF0235 family.</text>
</comment>
<dbReference type="InterPro" id="IPR003746">
    <property type="entry name" value="DUF167"/>
</dbReference>
<dbReference type="AlphaFoldDB" id="A0A0D3II66"/>
<dbReference type="PaxDb" id="2903-EOD10951"/>
<sequence length="224" mass="24405">MPKRATHTFESEKDGVQSEQLNQCFCLCCGESVLILGPRVALGALPRRRTDGALVLDRQRTQFKIKTKPGQSVLLRRGDAYERQWRANCPGCGVPIAYACSEGAFDSIPVTYLIEDAVGAQADLYMQLYQVPPCIQTAADGSLRIALLLRCEEPKKAVTHISNGEVGVSVVAPAREGLGNAEALDLLAKVLGKERRGLSLSRGWDQQSKFLTLSGVSAQDAFRR</sequence>